<dbReference type="InterPro" id="IPR051685">
    <property type="entry name" value="Ycf3/AcsC/BcsC/TPR_MFPF"/>
</dbReference>
<dbReference type="PANTHER" id="PTHR44943:SF8">
    <property type="entry name" value="TPR REPEAT-CONTAINING PROTEIN MJ0263"/>
    <property type="match status" value="1"/>
</dbReference>
<evidence type="ECO:0000256" key="1">
    <source>
        <dbReference type="ARBA" id="ARBA00022737"/>
    </source>
</evidence>
<organism evidence="6 7">
    <name type="scientific">Roseofilum casamattae BLCC-M143</name>
    <dbReference type="NCBI Taxonomy" id="3022442"/>
    <lineage>
        <taxon>Bacteria</taxon>
        <taxon>Bacillati</taxon>
        <taxon>Cyanobacteriota</taxon>
        <taxon>Cyanophyceae</taxon>
        <taxon>Desertifilales</taxon>
        <taxon>Desertifilaceae</taxon>
        <taxon>Roseofilum</taxon>
        <taxon>Roseofilum casamattae</taxon>
    </lineage>
</organism>
<reference evidence="6 7" key="1">
    <citation type="submission" date="2023-01" db="EMBL/GenBank/DDBJ databases">
        <title>Novel diversity within Roseofilum (Cyanobacteria; Desertifilaceae) from marine benthic mats with descriptions of four novel species.</title>
        <authorList>
            <person name="Wang Y."/>
            <person name="Berthold D.E."/>
            <person name="Hu J."/>
            <person name="Lefler F.W."/>
            <person name="Laughinghouse H.D. IV."/>
        </authorList>
    </citation>
    <scope>NUCLEOTIDE SEQUENCE [LARGE SCALE GENOMIC DNA]</scope>
    <source>
        <strain evidence="6 7">BLCC-M143</strain>
    </source>
</reference>
<sequence>MTQEFHLSVTPVSRIAPMGASAHILGVGDSARTRAYLVRTELVAPGVPLAEEQVYWPIADWLELTDRLIGDPLFQTPLSSDAKDLLGLGQQLYDGLFQGTIAQSWTTAQGIAHNRGQALRLRLRLKDAEIVRLPWETLHAGDRPLTTNTDILFSRYYPSSRRQPLAARIPADPLKILMVLSAPSDRQGLALDREMNQLQAEFATQESLGLNVQLDILSSPDREQLTQALEQRQYHIFHYSGHSQPSPFGGEIYLQNQENGLTEQLNGEDLAGLLVNNGICMALFNSCWSAGAGNTTLAESLLKRGIPAVLAMGDRIPDRVAAVFSQLFYRNLKREYAIDLSLNRTRQGLISAYGSKALYFALPILYLQPGFDRFSPPERPKLAEYPPPFPASSVALDEPVLPISAGDRALATIAPALQRGLGDYQAYHRDGTQLYEQGRIEDAIAAYQVAIVTNPEYLPAHYDLGLALQQQGRTEEAIAAYRNILALEPEYRDTNGLLDGLLRQTPQPSMVPDPPQPSTETLKSQYFSSWSGKILYGGAIVGTVLLVAIGIIYGMPHFRQRLPHPSLVPDPSDPTLFPDSDNPNINRMKRAIAQFTEGNIPAGATEVEALLDSGVVSYAMNALNAVPDRDRNIAEINYLWGRLVWQAIQQGDRDYSFDDARRYWDAAVRGDRTQAKYYNALAFAYYAEENYDRAEDNFAKAISLTYSPDSAERLTAYAGQALIYAREEKDSEAAAMYQLVIQKDPAHFQPQALETRDWLWTNTAIAQWQFLLDTIPQVADK</sequence>
<dbReference type="InterPro" id="IPR011990">
    <property type="entry name" value="TPR-like_helical_dom_sf"/>
</dbReference>
<keyword evidence="1" id="KW-0677">Repeat</keyword>
<dbReference type="Gene3D" id="1.25.40.10">
    <property type="entry name" value="Tetratricopeptide repeat domain"/>
    <property type="match status" value="2"/>
</dbReference>
<protein>
    <submittedName>
        <fullName evidence="6">CHAT domain-containing protein</fullName>
    </submittedName>
</protein>
<dbReference type="InterPro" id="IPR024983">
    <property type="entry name" value="CHAT_dom"/>
</dbReference>
<evidence type="ECO:0000256" key="4">
    <source>
        <dbReference type="SAM" id="Phobius"/>
    </source>
</evidence>
<keyword evidence="4" id="KW-0472">Membrane</keyword>
<keyword evidence="4" id="KW-1133">Transmembrane helix</keyword>
<keyword evidence="2 3" id="KW-0802">TPR repeat</keyword>
<evidence type="ECO:0000313" key="7">
    <source>
        <dbReference type="Proteomes" id="UP001232992"/>
    </source>
</evidence>
<dbReference type="PANTHER" id="PTHR44943">
    <property type="entry name" value="CELLULOSE SYNTHASE OPERON PROTEIN C"/>
    <property type="match status" value="1"/>
</dbReference>
<dbReference type="Proteomes" id="UP001232992">
    <property type="component" value="Unassembled WGS sequence"/>
</dbReference>
<feature type="transmembrane region" description="Helical" evidence="4">
    <location>
        <begin position="534"/>
        <end position="555"/>
    </location>
</feature>
<evidence type="ECO:0000259" key="5">
    <source>
        <dbReference type="Pfam" id="PF12770"/>
    </source>
</evidence>
<feature type="repeat" description="TPR" evidence="3">
    <location>
        <begin position="424"/>
        <end position="457"/>
    </location>
</feature>
<evidence type="ECO:0000256" key="2">
    <source>
        <dbReference type="ARBA" id="ARBA00022803"/>
    </source>
</evidence>
<comment type="caution">
    <text evidence="6">The sequence shown here is derived from an EMBL/GenBank/DDBJ whole genome shotgun (WGS) entry which is preliminary data.</text>
</comment>
<dbReference type="Pfam" id="PF12770">
    <property type="entry name" value="CHAT"/>
    <property type="match status" value="1"/>
</dbReference>
<dbReference type="SUPFAM" id="SSF48452">
    <property type="entry name" value="TPR-like"/>
    <property type="match status" value="1"/>
</dbReference>
<evidence type="ECO:0000313" key="6">
    <source>
        <dbReference type="EMBL" id="MDJ1183279.1"/>
    </source>
</evidence>
<dbReference type="InterPro" id="IPR019734">
    <property type="entry name" value="TPR_rpt"/>
</dbReference>
<feature type="repeat" description="TPR" evidence="3">
    <location>
        <begin position="675"/>
        <end position="708"/>
    </location>
</feature>
<evidence type="ECO:0000256" key="3">
    <source>
        <dbReference type="PROSITE-ProRule" id="PRU00339"/>
    </source>
</evidence>
<dbReference type="Pfam" id="PF13414">
    <property type="entry name" value="TPR_11"/>
    <property type="match status" value="1"/>
</dbReference>
<accession>A0ABT7BVR0</accession>
<keyword evidence="4" id="KW-0812">Transmembrane</keyword>
<dbReference type="SMART" id="SM00028">
    <property type="entry name" value="TPR"/>
    <property type="match status" value="4"/>
</dbReference>
<dbReference type="PROSITE" id="PS50005">
    <property type="entry name" value="TPR"/>
    <property type="match status" value="3"/>
</dbReference>
<keyword evidence="7" id="KW-1185">Reference proteome</keyword>
<feature type="domain" description="CHAT" evidence="5">
    <location>
        <begin position="88"/>
        <end position="352"/>
    </location>
</feature>
<feature type="repeat" description="TPR" evidence="3">
    <location>
        <begin position="458"/>
        <end position="491"/>
    </location>
</feature>
<dbReference type="EMBL" id="JAQOSQ010000007">
    <property type="protein sequence ID" value="MDJ1183279.1"/>
    <property type="molecule type" value="Genomic_DNA"/>
</dbReference>
<name>A0ABT7BVR0_9CYAN</name>
<dbReference type="Pfam" id="PF13181">
    <property type="entry name" value="TPR_8"/>
    <property type="match status" value="1"/>
</dbReference>
<gene>
    <name evidence="6" type="ORF">PMH09_08720</name>
</gene>
<proteinExistence type="predicted"/>